<dbReference type="PROSITE" id="PS51440">
    <property type="entry name" value="TIM_2"/>
    <property type="match status" value="1"/>
</dbReference>
<organism evidence="11 12">
    <name type="scientific">Lancefieldella rimae</name>
    <dbReference type="NCBI Taxonomy" id="1383"/>
    <lineage>
        <taxon>Bacteria</taxon>
        <taxon>Bacillati</taxon>
        <taxon>Actinomycetota</taxon>
        <taxon>Coriobacteriia</taxon>
        <taxon>Coriobacteriales</taxon>
        <taxon>Atopobiaceae</taxon>
        <taxon>Lancefieldella</taxon>
    </lineage>
</organism>
<evidence type="ECO:0000256" key="10">
    <source>
        <dbReference type="RuleBase" id="RU363013"/>
    </source>
</evidence>
<dbReference type="InterPro" id="IPR013785">
    <property type="entry name" value="Aldolase_TIM"/>
</dbReference>
<evidence type="ECO:0000313" key="11">
    <source>
        <dbReference type="EMBL" id="MBF4807501.1"/>
    </source>
</evidence>
<name>A0A930YRX3_9ACTN</name>
<dbReference type="Gene3D" id="3.20.20.70">
    <property type="entry name" value="Aldolase class I"/>
    <property type="match status" value="1"/>
</dbReference>
<dbReference type="NCBIfam" id="TIGR00419">
    <property type="entry name" value="tim"/>
    <property type="match status" value="1"/>
</dbReference>
<dbReference type="EC" id="5.3.1.1" evidence="3 9"/>
<comment type="subunit">
    <text evidence="9 10">Homodimer.</text>
</comment>
<dbReference type="GO" id="GO:0006096">
    <property type="term" value="P:glycolytic process"/>
    <property type="evidence" value="ECO:0007669"/>
    <property type="project" value="UniProtKB-UniRule"/>
</dbReference>
<evidence type="ECO:0000256" key="1">
    <source>
        <dbReference type="ARBA" id="ARBA00004680"/>
    </source>
</evidence>
<keyword evidence="6 9" id="KW-0963">Cytoplasm</keyword>
<dbReference type="Proteomes" id="UP000698335">
    <property type="component" value="Unassembled WGS sequence"/>
</dbReference>
<comment type="caution">
    <text evidence="11">The sequence shown here is derived from an EMBL/GenBank/DDBJ whole genome shotgun (WGS) entry which is preliminary data.</text>
</comment>
<feature type="active site" description="Proton acceptor" evidence="9">
    <location>
        <position position="170"/>
    </location>
</feature>
<evidence type="ECO:0000256" key="7">
    <source>
        <dbReference type="ARBA" id="ARBA00023152"/>
    </source>
</evidence>
<dbReference type="GO" id="GO:0004807">
    <property type="term" value="F:triose-phosphate isomerase activity"/>
    <property type="evidence" value="ECO:0007669"/>
    <property type="project" value="UniProtKB-UniRule"/>
</dbReference>
<accession>A0A930YRX3</accession>
<comment type="pathway">
    <text evidence="1 9 10">Carbohydrate degradation; glycolysis; D-glyceraldehyde 3-phosphate from glycerone phosphate: step 1/1.</text>
</comment>
<dbReference type="CDD" id="cd00311">
    <property type="entry name" value="TIM"/>
    <property type="match status" value="1"/>
</dbReference>
<reference evidence="11" key="1">
    <citation type="submission" date="2020-04" db="EMBL/GenBank/DDBJ databases">
        <title>Deep metagenomics examines the oral microbiome during advanced dental caries in children, revealing novel taxa and co-occurrences with host molecules.</title>
        <authorList>
            <person name="Baker J.L."/>
            <person name="Morton J.T."/>
            <person name="Dinis M."/>
            <person name="Alvarez R."/>
            <person name="Tran N.C."/>
            <person name="Knight R."/>
            <person name="Edlund A."/>
        </authorList>
    </citation>
    <scope>NUCLEOTIDE SEQUENCE</scope>
    <source>
        <strain evidence="11">JCVI_38_bin.5</strain>
    </source>
</reference>
<dbReference type="PANTHER" id="PTHR21139">
    <property type="entry name" value="TRIOSEPHOSPHATE ISOMERASE"/>
    <property type="match status" value="1"/>
</dbReference>
<dbReference type="InterPro" id="IPR035990">
    <property type="entry name" value="TIM_sf"/>
</dbReference>
<evidence type="ECO:0000256" key="8">
    <source>
        <dbReference type="ARBA" id="ARBA00023235"/>
    </source>
</evidence>
<evidence type="ECO:0000256" key="3">
    <source>
        <dbReference type="ARBA" id="ARBA00011940"/>
    </source>
</evidence>
<proteinExistence type="inferred from homology"/>
<dbReference type="GO" id="GO:0006094">
    <property type="term" value="P:gluconeogenesis"/>
    <property type="evidence" value="ECO:0007669"/>
    <property type="project" value="UniProtKB-UniRule"/>
</dbReference>
<dbReference type="InterPro" id="IPR022896">
    <property type="entry name" value="TrioseP_Isoase_bac/euk"/>
</dbReference>
<evidence type="ECO:0000256" key="2">
    <source>
        <dbReference type="ARBA" id="ARBA00007422"/>
    </source>
</evidence>
<dbReference type="GO" id="GO:0046166">
    <property type="term" value="P:glyceraldehyde-3-phosphate biosynthetic process"/>
    <property type="evidence" value="ECO:0007669"/>
    <property type="project" value="TreeGrafter"/>
</dbReference>
<dbReference type="AlphaFoldDB" id="A0A930YRX3"/>
<dbReference type="InterPro" id="IPR020861">
    <property type="entry name" value="Triosephosphate_isomerase_AS"/>
</dbReference>
<comment type="similarity">
    <text evidence="2 9 10">Belongs to the triosephosphate isomerase family.</text>
</comment>
<protein>
    <recommendedName>
        <fullName evidence="4 9">Triosephosphate isomerase</fullName>
        <shortName evidence="9">TIM</shortName>
        <shortName evidence="9">TPI</shortName>
        <ecNumber evidence="3 9">5.3.1.1</ecNumber>
    </recommendedName>
    <alternativeName>
        <fullName evidence="9">Triose-phosphate isomerase</fullName>
    </alternativeName>
</protein>
<keyword evidence="7 9" id="KW-0324">Glycolysis</keyword>
<gene>
    <name evidence="9" type="primary">tpiA</name>
    <name evidence="11" type="ORF">HXK26_02230</name>
</gene>
<feature type="binding site" evidence="9">
    <location>
        <position position="176"/>
    </location>
    <ligand>
        <name>substrate</name>
    </ligand>
</feature>
<keyword evidence="5 9" id="KW-0312">Gluconeogenesis</keyword>
<evidence type="ECO:0000256" key="6">
    <source>
        <dbReference type="ARBA" id="ARBA00022490"/>
    </source>
</evidence>
<feature type="binding site" evidence="9">
    <location>
        <begin position="237"/>
        <end position="238"/>
    </location>
    <ligand>
        <name>substrate</name>
    </ligand>
</feature>
<evidence type="ECO:0000256" key="9">
    <source>
        <dbReference type="HAMAP-Rule" id="MF_00147"/>
    </source>
</evidence>
<dbReference type="Pfam" id="PF00121">
    <property type="entry name" value="TIM"/>
    <property type="match status" value="1"/>
</dbReference>
<feature type="binding site" evidence="9">
    <location>
        <position position="216"/>
    </location>
    <ligand>
        <name>substrate</name>
    </ligand>
</feature>
<dbReference type="SUPFAM" id="SSF51351">
    <property type="entry name" value="Triosephosphate isomerase (TIM)"/>
    <property type="match status" value="1"/>
</dbReference>
<comment type="pathway">
    <text evidence="9 10">Carbohydrate biosynthesis; gluconeogenesis.</text>
</comment>
<comment type="subcellular location">
    <subcellularLocation>
        <location evidence="9 10">Cytoplasm</location>
    </subcellularLocation>
</comment>
<evidence type="ECO:0000256" key="5">
    <source>
        <dbReference type="ARBA" id="ARBA00022432"/>
    </source>
</evidence>
<comment type="function">
    <text evidence="9">Involved in the gluconeogenesis. Catalyzes stereospecifically the conversion of dihydroxyacetone phosphate (DHAP) to D-glyceraldehyde-3-phosphate (G3P).</text>
</comment>
<feature type="binding site" evidence="9">
    <location>
        <begin position="9"/>
        <end position="11"/>
    </location>
    <ligand>
        <name>substrate</name>
    </ligand>
</feature>
<comment type="catalytic activity">
    <reaction evidence="9 10">
        <text>D-glyceraldehyde 3-phosphate = dihydroxyacetone phosphate</text>
        <dbReference type="Rhea" id="RHEA:18585"/>
        <dbReference type="ChEBI" id="CHEBI:57642"/>
        <dbReference type="ChEBI" id="CHEBI:59776"/>
        <dbReference type="EC" id="5.3.1.1"/>
    </reaction>
</comment>
<feature type="active site" description="Electrophile" evidence="9">
    <location>
        <position position="98"/>
    </location>
</feature>
<keyword evidence="8 9" id="KW-0413">Isomerase</keyword>
<dbReference type="InterPro" id="IPR000652">
    <property type="entry name" value="Triosephosphate_isomerase"/>
</dbReference>
<dbReference type="GO" id="GO:0019563">
    <property type="term" value="P:glycerol catabolic process"/>
    <property type="evidence" value="ECO:0007669"/>
    <property type="project" value="TreeGrafter"/>
</dbReference>
<evidence type="ECO:0000256" key="4">
    <source>
        <dbReference type="ARBA" id="ARBA00019397"/>
    </source>
</evidence>
<evidence type="ECO:0000313" key="12">
    <source>
        <dbReference type="Proteomes" id="UP000698335"/>
    </source>
</evidence>
<dbReference type="FunFam" id="3.20.20.70:FF:000016">
    <property type="entry name" value="Triosephosphate isomerase"/>
    <property type="match status" value="1"/>
</dbReference>
<sequence length="255" mass="26900">MRKRMIAGNWKMNKTFSEAIVLAQGIVDELSAGTGDVDVVVAPPAVDLKGVSEVLTQANSSVALSAQNVYWEESGAYTGETAPSMLESVGATHCIIGHSERRGYFGETDEDINRKAKALMAHGIIPISCCGESLEIREAGKHVEFVVEQIKADTAGLEITDSSKYVVAYEPIWAIGTGKTATADDAQEVCGAIRKTLAEIFGPEIAAGIRVLYGGSAKPENINGFLEKEDLDGALVGGASLKADSFAAMVKSAMN</sequence>
<dbReference type="GO" id="GO:0005829">
    <property type="term" value="C:cytosol"/>
    <property type="evidence" value="ECO:0007669"/>
    <property type="project" value="TreeGrafter"/>
</dbReference>
<dbReference type="PANTHER" id="PTHR21139:SF42">
    <property type="entry name" value="TRIOSEPHOSPHATE ISOMERASE"/>
    <property type="match status" value="1"/>
</dbReference>
<dbReference type="EMBL" id="JABZGW010000059">
    <property type="protein sequence ID" value="MBF4807501.1"/>
    <property type="molecule type" value="Genomic_DNA"/>
</dbReference>
<dbReference type="HAMAP" id="MF_00147_B">
    <property type="entry name" value="TIM_B"/>
    <property type="match status" value="1"/>
</dbReference>
<dbReference type="PROSITE" id="PS00171">
    <property type="entry name" value="TIM_1"/>
    <property type="match status" value="1"/>
</dbReference>